<dbReference type="AlphaFoldDB" id="A0A813DHC4"/>
<keyword evidence="1" id="KW-0812">Transmembrane</keyword>
<gene>
    <name evidence="2" type="ORF">PGLA1383_LOCUS6140</name>
</gene>
<sequence>MMPCCTEDPAIAAAMGQSCSTLQEEAVVVDRSQQSPDDGPDVLGQERLQLSLPAEQNSDHKVAPCQQQPLREEVAIQNGEDEEIAKKKELMAKLMSDTKSLPRSAGFLSRRLGLWVWPLVRRGEGHAVEAQDLPLCCSECYLLFYCCCFCCYLLFLFCFVLFLF</sequence>
<protein>
    <submittedName>
        <fullName evidence="2">Uncharacterized protein</fullName>
    </submittedName>
</protein>
<keyword evidence="1" id="KW-0472">Membrane</keyword>
<dbReference type="Proteomes" id="UP000654075">
    <property type="component" value="Unassembled WGS sequence"/>
</dbReference>
<accession>A0A813DHC4</accession>
<organism evidence="2 3">
    <name type="scientific">Polarella glacialis</name>
    <name type="common">Dinoflagellate</name>
    <dbReference type="NCBI Taxonomy" id="89957"/>
    <lineage>
        <taxon>Eukaryota</taxon>
        <taxon>Sar</taxon>
        <taxon>Alveolata</taxon>
        <taxon>Dinophyceae</taxon>
        <taxon>Suessiales</taxon>
        <taxon>Suessiaceae</taxon>
        <taxon>Polarella</taxon>
    </lineage>
</organism>
<evidence type="ECO:0000313" key="2">
    <source>
        <dbReference type="EMBL" id="CAE8587301.1"/>
    </source>
</evidence>
<evidence type="ECO:0000256" key="1">
    <source>
        <dbReference type="SAM" id="Phobius"/>
    </source>
</evidence>
<reference evidence="2" key="1">
    <citation type="submission" date="2021-02" db="EMBL/GenBank/DDBJ databases">
        <authorList>
            <person name="Dougan E. K."/>
            <person name="Rhodes N."/>
            <person name="Thang M."/>
            <person name="Chan C."/>
        </authorList>
    </citation>
    <scope>NUCLEOTIDE SEQUENCE</scope>
</reference>
<keyword evidence="1" id="KW-1133">Transmembrane helix</keyword>
<name>A0A813DHC4_POLGL</name>
<proteinExistence type="predicted"/>
<dbReference type="EMBL" id="CAJNNV010002505">
    <property type="protein sequence ID" value="CAE8587301.1"/>
    <property type="molecule type" value="Genomic_DNA"/>
</dbReference>
<feature type="transmembrane region" description="Helical" evidence="1">
    <location>
        <begin position="142"/>
        <end position="163"/>
    </location>
</feature>
<keyword evidence="3" id="KW-1185">Reference proteome</keyword>
<comment type="caution">
    <text evidence="2">The sequence shown here is derived from an EMBL/GenBank/DDBJ whole genome shotgun (WGS) entry which is preliminary data.</text>
</comment>
<evidence type="ECO:0000313" key="3">
    <source>
        <dbReference type="Proteomes" id="UP000654075"/>
    </source>
</evidence>